<keyword evidence="4" id="KW-0804">Transcription</keyword>
<organism evidence="6 7">
    <name type="scientific">Nocardioides zhouii</name>
    <dbReference type="NCBI Taxonomy" id="1168729"/>
    <lineage>
        <taxon>Bacteria</taxon>
        <taxon>Bacillati</taxon>
        <taxon>Actinomycetota</taxon>
        <taxon>Actinomycetes</taxon>
        <taxon>Propionibacteriales</taxon>
        <taxon>Nocardioidaceae</taxon>
        <taxon>Nocardioides</taxon>
    </lineage>
</organism>
<evidence type="ECO:0000313" key="6">
    <source>
        <dbReference type="EMBL" id="RYC07273.1"/>
    </source>
</evidence>
<gene>
    <name evidence="6" type="ORF">EUA94_15445</name>
</gene>
<dbReference type="Pfam" id="PF03466">
    <property type="entry name" value="LysR_substrate"/>
    <property type="match status" value="1"/>
</dbReference>
<dbReference type="Proteomes" id="UP000291101">
    <property type="component" value="Unassembled WGS sequence"/>
</dbReference>
<dbReference type="EMBL" id="SDWV01000016">
    <property type="protein sequence ID" value="RYC07273.1"/>
    <property type="molecule type" value="Genomic_DNA"/>
</dbReference>
<comment type="caution">
    <text evidence="6">The sequence shown here is derived from an EMBL/GenBank/DDBJ whole genome shotgun (WGS) entry which is preliminary data.</text>
</comment>
<dbReference type="InterPro" id="IPR036388">
    <property type="entry name" value="WH-like_DNA-bd_sf"/>
</dbReference>
<dbReference type="PROSITE" id="PS50931">
    <property type="entry name" value="HTH_LYSR"/>
    <property type="match status" value="1"/>
</dbReference>
<dbReference type="InterPro" id="IPR005119">
    <property type="entry name" value="LysR_subst-bd"/>
</dbReference>
<dbReference type="PRINTS" id="PR00039">
    <property type="entry name" value="HTHLYSR"/>
</dbReference>
<comment type="similarity">
    <text evidence="1">Belongs to the LysR transcriptional regulatory family.</text>
</comment>
<dbReference type="GO" id="GO:0003677">
    <property type="term" value="F:DNA binding"/>
    <property type="evidence" value="ECO:0007669"/>
    <property type="project" value="UniProtKB-KW"/>
</dbReference>
<sequence>MATLNQLRAFLLSARTGTFTAAAVEMGTAQASVSELIRRLEAEYGLDFFVRGGRRLILTAAGEELLPHAEHSVEAADNGAQALRSLRSLGGGVATFGLLRNANYYLLSGLIEPFLQRHPQVRVRLVGLNSVGVAAAVASGELEAGLVVLPIDDTGLRVTPLMRDEVFFATATPERAATPVTMDQFAQSRLILYDAHVGWSDPTRRQLSDRAQLRGLKLEPWVEVEHVESALALVSHGVGDTIICKAVADHPAFPDNIHIAPFEERLYDTVALIQRESGALSPATAELMHLARRMLLRGRKQQLQDATES</sequence>
<dbReference type="Pfam" id="PF00126">
    <property type="entry name" value="HTH_1"/>
    <property type="match status" value="1"/>
</dbReference>
<dbReference type="InterPro" id="IPR036390">
    <property type="entry name" value="WH_DNA-bd_sf"/>
</dbReference>
<evidence type="ECO:0000256" key="4">
    <source>
        <dbReference type="ARBA" id="ARBA00023163"/>
    </source>
</evidence>
<dbReference type="OrthoDB" id="3181812at2"/>
<dbReference type="GO" id="GO:0003700">
    <property type="term" value="F:DNA-binding transcription factor activity"/>
    <property type="evidence" value="ECO:0007669"/>
    <property type="project" value="InterPro"/>
</dbReference>
<evidence type="ECO:0000256" key="2">
    <source>
        <dbReference type="ARBA" id="ARBA00023015"/>
    </source>
</evidence>
<feature type="domain" description="HTH lysR-type" evidence="5">
    <location>
        <begin position="1"/>
        <end position="59"/>
    </location>
</feature>
<dbReference type="SUPFAM" id="SSF46785">
    <property type="entry name" value="Winged helix' DNA-binding domain"/>
    <property type="match status" value="1"/>
</dbReference>
<evidence type="ECO:0000313" key="7">
    <source>
        <dbReference type="Proteomes" id="UP000291101"/>
    </source>
</evidence>
<evidence type="ECO:0000259" key="5">
    <source>
        <dbReference type="PROSITE" id="PS50931"/>
    </source>
</evidence>
<evidence type="ECO:0000256" key="1">
    <source>
        <dbReference type="ARBA" id="ARBA00009437"/>
    </source>
</evidence>
<dbReference type="AlphaFoldDB" id="A0A4Q2SPL5"/>
<keyword evidence="7" id="KW-1185">Reference proteome</keyword>
<dbReference type="InterPro" id="IPR000847">
    <property type="entry name" value="LysR_HTH_N"/>
</dbReference>
<reference evidence="6 7" key="1">
    <citation type="submission" date="2019-01" db="EMBL/GenBank/DDBJ databases">
        <title>Novel species of Nocardioides.</title>
        <authorList>
            <person name="Liu Q."/>
            <person name="X Y.-H."/>
        </authorList>
    </citation>
    <scope>NUCLEOTIDE SEQUENCE [LARGE SCALE GENOMIC DNA]</scope>
    <source>
        <strain evidence="6 7">HLT2-9</strain>
    </source>
</reference>
<protein>
    <submittedName>
        <fullName evidence="6">LysR family transcriptional regulator</fullName>
    </submittedName>
</protein>
<keyword evidence="2" id="KW-0805">Transcription regulation</keyword>
<keyword evidence="3" id="KW-0238">DNA-binding</keyword>
<proteinExistence type="inferred from homology"/>
<dbReference type="Gene3D" id="1.10.10.10">
    <property type="entry name" value="Winged helix-like DNA-binding domain superfamily/Winged helix DNA-binding domain"/>
    <property type="match status" value="1"/>
</dbReference>
<dbReference type="CDD" id="cd05466">
    <property type="entry name" value="PBP2_LTTR_substrate"/>
    <property type="match status" value="1"/>
</dbReference>
<dbReference type="RefSeq" id="WP_129427776.1">
    <property type="nucleotide sequence ID" value="NZ_SDWV01000016.1"/>
</dbReference>
<evidence type="ECO:0000256" key="3">
    <source>
        <dbReference type="ARBA" id="ARBA00023125"/>
    </source>
</evidence>
<dbReference type="GO" id="GO:0005829">
    <property type="term" value="C:cytosol"/>
    <property type="evidence" value="ECO:0007669"/>
    <property type="project" value="TreeGrafter"/>
</dbReference>
<accession>A0A4Q2SPL5</accession>
<dbReference type="PANTHER" id="PTHR30419">
    <property type="entry name" value="HTH-TYPE TRANSCRIPTIONAL REGULATOR YBHD"/>
    <property type="match status" value="1"/>
</dbReference>
<dbReference type="Gene3D" id="3.40.190.290">
    <property type="match status" value="1"/>
</dbReference>
<name>A0A4Q2SPL5_9ACTN</name>
<dbReference type="InterPro" id="IPR050950">
    <property type="entry name" value="HTH-type_LysR_regulators"/>
</dbReference>
<dbReference type="SUPFAM" id="SSF53850">
    <property type="entry name" value="Periplasmic binding protein-like II"/>
    <property type="match status" value="1"/>
</dbReference>